<comment type="caution">
    <text evidence="2">The sequence shown here is derived from an EMBL/GenBank/DDBJ whole genome shotgun (WGS) entry which is preliminary data.</text>
</comment>
<dbReference type="Pfam" id="PF08242">
    <property type="entry name" value="Methyltransf_12"/>
    <property type="match status" value="1"/>
</dbReference>
<keyword evidence="2" id="KW-0489">Methyltransferase</keyword>
<dbReference type="InterPro" id="IPR029063">
    <property type="entry name" value="SAM-dependent_MTases_sf"/>
</dbReference>
<protein>
    <submittedName>
        <fullName evidence="2">Methyltransferase domain-containing protein</fullName>
    </submittedName>
</protein>
<sequence length="192" mass="21584">MVAVELERWEEHFANGWGFRPVASEEMDRLATYLNPRPGQWALDVGCGLGGCAVGLARLGYRTLAVDWADASVAAVRDRYMDAEPRLAVRRLDFEDERAVRELLPSAGFDVVTMRLVLAFMTDKAAAGRRVRSLLVPGGAWVVTTPLAERLPEERRYIGMTAQEVAELIEGWQQGCWYDLEPDGPRCFVLRR</sequence>
<dbReference type="OrthoDB" id="4035289at2"/>
<accession>A0A505D882</accession>
<dbReference type="SUPFAM" id="SSF53335">
    <property type="entry name" value="S-adenosyl-L-methionine-dependent methyltransferases"/>
    <property type="match status" value="1"/>
</dbReference>
<dbReference type="PANTHER" id="PTHR43861">
    <property type="entry name" value="TRANS-ACONITATE 2-METHYLTRANSFERASE-RELATED"/>
    <property type="match status" value="1"/>
</dbReference>
<dbReference type="Gene3D" id="3.40.50.150">
    <property type="entry name" value="Vaccinia Virus protein VP39"/>
    <property type="match status" value="1"/>
</dbReference>
<dbReference type="Proteomes" id="UP000317378">
    <property type="component" value="Unassembled WGS sequence"/>
</dbReference>
<dbReference type="GO" id="GO:0008168">
    <property type="term" value="F:methyltransferase activity"/>
    <property type="evidence" value="ECO:0007669"/>
    <property type="project" value="UniProtKB-KW"/>
</dbReference>
<organism evidence="2 3">
    <name type="scientific">Streptomyces sporangiiformans</name>
    <dbReference type="NCBI Taxonomy" id="2315329"/>
    <lineage>
        <taxon>Bacteria</taxon>
        <taxon>Bacillati</taxon>
        <taxon>Actinomycetota</taxon>
        <taxon>Actinomycetes</taxon>
        <taxon>Kitasatosporales</taxon>
        <taxon>Streptomycetaceae</taxon>
        <taxon>Streptomyces</taxon>
    </lineage>
</organism>
<name>A0A505D882_9ACTN</name>
<keyword evidence="3" id="KW-1185">Reference proteome</keyword>
<gene>
    <name evidence="2" type="ORF">FGD71_027995</name>
</gene>
<dbReference type="AlphaFoldDB" id="A0A505D882"/>
<dbReference type="GO" id="GO:0017000">
    <property type="term" value="P:antibiotic biosynthetic process"/>
    <property type="evidence" value="ECO:0007669"/>
    <property type="project" value="UniProtKB-ARBA"/>
</dbReference>
<dbReference type="CDD" id="cd02440">
    <property type="entry name" value="AdoMet_MTases"/>
    <property type="match status" value="1"/>
</dbReference>
<evidence type="ECO:0000313" key="3">
    <source>
        <dbReference type="Proteomes" id="UP000317378"/>
    </source>
</evidence>
<proteinExistence type="predicted"/>
<feature type="domain" description="Methyltransferase type 12" evidence="1">
    <location>
        <begin position="43"/>
        <end position="139"/>
    </location>
</feature>
<keyword evidence="2" id="KW-0808">Transferase</keyword>
<dbReference type="GO" id="GO:0032259">
    <property type="term" value="P:methylation"/>
    <property type="evidence" value="ECO:0007669"/>
    <property type="project" value="UniProtKB-KW"/>
</dbReference>
<reference evidence="2 3" key="1">
    <citation type="submission" date="2019-06" db="EMBL/GenBank/DDBJ databases">
        <title>Streptomyces sporangiiformans sp. nov., a novel actinomycete isolated from soil in Mount Song.</title>
        <authorList>
            <person name="Han L."/>
        </authorList>
    </citation>
    <scope>NUCLEOTIDE SEQUENCE [LARGE SCALE GENOMIC DNA]</scope>
    <source>
        <strain evidence="2 3">NEAU-SSA 1</strain>
    </source>
</reference>
<dbReference type="InterPro" id="IPR013217">
    <property type="entry name" value="Methyltransf_12"/>
</dbReference>
<evidence type="ECO:0000313" key="2">
    <source>
        <dbReference type="EMBL" id="TPQ19097.1"/>
    </source>
</evidence>
<dbReference type="EMBL" id="VCHX02000165">
    <property type="protein sequence ID" value="TPQ19097.1"/>
    <property type="molecule type" value="Genomic_DNA"/>
</dbReference>
<evidence type="ECO:0000259" key="1">
    <source>
        <dbReference type="Pfam" id="PF08242"/>
    </source>
</evidence>